<dbReference type="EMBL" id="JAGSMN010000807">
    <property type="protein sequence ID" value="MBR7677026.1"/>
    <property type="molecule type" value="Genomic_DNA"/>
</dbReference>
<evidence type="ECO:0000256" key="3">
    <source>
        <dbReference type="ARBA" id="ARBA00022630"/>
    </source>
</evidence>
<sequence length="207" mass="21548">HVHSPAGGQGLNTSVQDAYNLGWKLGQVLRHGAPDALLDSYEEERAPVAAGVLGLSTRIHRAGHGGATEGARRGKETNQLALGYREGPLAFEGRTAPDGTLRAGDRVPDARCVTGGGEQVRLFDLLRGPHFTLLARGGATLPRIDADAHLVHAHTLAELDEHGAAAYGTAPGLFLIRPDGYLGATGDTALPSGALERFGLAPGTRCD</sequence>
<dbReference type="SUPFAM" id="SSF51905">
    <property type="entry name" value="FAD/NAD(P)-binding domain"/>
    <property type="match status" value="1"/>
</dbReference>
<proteinExistence type="inferred from homology"/>
<evidence type="ECO:0000259" key="5">
    <source>
        <dbReference type="Pfam" id="PF01494"/>
    </source>
</evidence>
<reference evidence="6" key="1">
    <citation type="submission" date="2021-04" db="EMBL/GenBank/DDBJ databases">
        <title>Sequencing of actinobacteria type strains.</title>
        <authorList>
            <person name="Nguyen G.-S."/>
            <person name="Wentzel A."/>
        </authorList>
    </citation>
    <scope>NUCLEOTIDE SEQUENCE</scope>
    <source>
        <strain evidence="6">DSM 42095</strain>
    </source>
</reference>
<evidence type="ECO:0000256" key="2">
    <source>
        <dbReference type="ARBA" id="ARBA00007801"/>
    </source>
</evidence>
<feature type="non-terminal residue" evidence="6">
    <location>
        <position position="1"/>
    </location>
</feature>
<feature type="domain" description="FAD-binding" evidence="5">
    <location>
        <begin position="1"/>
        <end position="53"/>
    </location>
</feature>
<dbReference type="SUPFAM" id="SSF52833">
    <property type="entry name" value="Thioredoxin-like"/>
    <property type="match status" value="1"/>
</dbReference>
<dbReference type="InterPro" id="IPR036249">
    <property type="entry name" value="Thioredoxin-like_sf"/>
</dbReference>
<evidence type="ECO:0000313" key="6">
    <source>
        <dbReference type="EMBL" id="MBR7677026.1"/>
    </source>
</evidence>
<dbReference type="PANTHER" id="PTHR43004:SF19">
    <property type="entry name" value="BINDING MONOOXYGENASE, PUTATIVE (JCVI)-RELATED"/>
    <property type="match status" value="1"/>
</dbReference>
<name>A0A8T4IXG0_9ACTN</name>
<keyword evidence="6" id="KW-0503">Monooxygenase</keyword>
<dbReference type="GO" id="GO:0071949">
    <property type="term" value="F:FAD binding"/>
    <property type="evidence" value="ECO:0007669"/>
    <property type="project" value="InterPro"/>
</dbReference>
<dbReference type="AlphaFoldDB" id="A0A8T4IXG0"/>
<comment type="caution">
    <text evidence="6">The sequence shown here is derived from an EMBL/GenBank/DDBJ whole genome shotgun (WGS) entry which is preliminary data.</text>
</comment>
<dbReference type="InterPro" id="IPR002938">
    <property type="entry name" value="FAD-bd"/>
</dbReference>
<comment type="similarity">
    <text evidence="2">Belongs to the PheA/TfdB FAD monooxygenase family.</text>
</comment>
<evidence type="ECO:0000256" key="4">
    <source>
        <dbReference type="ARBA" id="ARBA00022827"/>
    </source>
</evidence>
<dbReference type="Pfam" id="PF01494">
    <property type="entry name" value="FAD_binding_3"/>
    <property type="match status" value="1"/>
</dbReference>
<dbReference type="InterPro" id="IPR036188">
    <property type="entry name" value="FAD/NAD-bd_sf"/>
</dbReference>
<dbReference type="GO" id="GO:0016709">
    <property type="term" value="F:oxidoreductase activity, acting on paired donors, with incorporation or reduction of molecular oxygen, NAD(P)H as one donor, and incorporation of one atom of oxygen"/>
    <property type="evidence" value="ECO:0007669"/>
    <property type="project" value="UniProtKB-ARBA"/>
</dbReference>
<keyword evidence="3" id="KW-0285">Flavoprotein</keyword>
<dbReference type="Proteomes" id="UP000675554">
    <property type="component" value="Unassembled WGS sequence"/>
</dbReference>
<dbReference type="InterPro" id="IPR050641">
    <property type="entry name" value="RIFMO-like"/>
</dbReference>
<dbReference type="Gene3D" id="3.40.30.120">
    <property type="match status" value="1"/>
</dbReference>
<dbReference type="PANTHER" id="PTHR43004">
    <property type="entry name" value="TRK SYSTEM POTASSIUM UPTAKE PROTEIN"/>
    <property type="match status" value="1"/>
</dbReference>
<comment type="cofactor">
    <cofactor evidence="1">
        <name>FAD</name>
        <dbReference type="ChEBI" id="CHEBI:57692"/>
    </cofactor>
</comment>
<dbReference type="Gene3D" id="3.50.50.60">
    <property type="entry name" value="FAD/NAD(P)-binding domain"/>
    <property type="match status" value="1"/>
</dbReference>
<accession>A0A8T4IXG0</accession>
<evidence type="ECO:0000256" key="1">
    <source>
        <dbReference type="ARBA" id="ARBA00001974"/>
    </source>
</evidence>
<dbReference type="PRINTS" id="PR00420">
    <property type="entry name" value="RNGMNOXGNASE"/>
</dbReference>
<protein>
    <submittedName>
        <fullName evidence="6">FAD-dependent monooxygenase</fullName>
    </submittedName>
</protein>
<organism evidence="6 7">
    <name type="scientific">Streptomyces daliensis</name>
    <dbReference type="NCBI Taxonomy" id="299421"/>
    <lineage>
        <taxon>Bacteria</taxon>
        <taxon>Bacillati</taxon>
        <taxon>Actinomycetota</taxon>
        <taxon>Actinomycetes</taxon>
        <taxon>Kitasatosporales</taxon>
        <taxon>Streptomycetaceae</taxon>
        <taxon>Streptomyces</taxon>
    </lineage>
</organism>
<dbReference type="Pfam" id="PF21274">
    <property type="entry name" value="Rng_hyd_C"/>
    <property type="match status" value="1"/>
</dbReference>
<keyword evidence="7" id="KW-1185">Reference proteome</keyword>
<gene>
    <name evidence="6" type="ORF">KDA82_29315</name>
</gene>
<keyword evidence="4" id="KW-0274">FAD</keyword>
<keyword evidence="6" id="KW-0560">Oxidoreductase</keyword>
<evidence type="ECO:0000313" key="7">
    <source>
        <dbReference type="Proteomes" id="UP000675554"/>
    </source>
</evidence>